<evidence type="ECO:0000256" key="1">
    <source>
        <dbReference type="SAM" id="SignalP"/>
    </source>
</evidence>
<dbReference type="AlphaFoldDB" id="A0A0P8XUH6"/>
<dbReference type="InParanoid" id="A0A0P8XUH6"/>
<evidence type="ECO:0008006" key="4">
    <source>
        <dbReference type="Google" id="ProtNLM"/>
    </source>
</evidence>
<dbReference type="Proteomes" id="UP000007801">
    <property type="component" value="Unassembled WGS sequence"/>
</dbReference>
<sequence length="96" mass="11218">MKAFTFFLLISLVILELTSGERCVRECDNRVDPHCAHAGDCYLSADNLCDLEWKACLRSRRRKPRIIDVTRGQCSLDKEICEENFETFFHTNLNFK</sequence>
<feature type="chain" id="PRO_5006154155" description="Kazal-like domain-containing protein" evidence="1">
    <location>
        <begin position="21"/>
        <end position="96"/>
    </location>
</feature>
<gene>
    <name evidence="2" type="primary">Dana\GF28098</name>
    <name evidence="2" type="ORF">GF28098</name>
</gene>
<reference evidence="2 3" key="1">
    <citation type="journal article" date="2007" name="Nature">
        <title>Evolution of genes and genomes on the Drosophila phylogeny.</title>
        <authorList>
            <consortium name="Drosophila 12 Genomes Consortium"/>
            <person name="Clark A.G."/>
            <person name="Eisen M.B."/>
            <person name="Smith D.R."/>
            <person name="Bergman C.M."/>
            <person name="Oliver B."/>
            <person name="Markow T.A."/>
            <person name="Kaufman T.C."/>
            <person name="Kellis M."/>
            <person name="Gelbart W."/>
            <person name="Iyer V.N."/>
            <person name="Pollard D.A."/>
            <person name="Sackton T.B."/>
            <person name="Larracuente A.M."/>
            <person name="Singh N.D."/>
            <person name="Abad J.P."/>
            <person name="Abt D.N."/>
            <person name="Adryan B."/>
            <person name="Aguade M."/>
            <person name="Akashi H."/>
            <person name="Anderson W.W."/>
            <person name="Aquadro C.F."/>
            <person name="Ardell D.H."/>
            <person name="Arguello R."/>
            <person name="Artieri C.G."/>
            <person name="Barbash D.A."/>
            <person name="Barker D."/>
            <person name="Barsanti P."/>
            <person name="Batterham P."/>
            <person name="Batzoglou S."/>
            <person name="Begun D."/>
            <person name="Bhutkar A."/>
            <person name="Blanco E."/>
            <person name="Bosak S.A."/>
            <person name="Bradley R.K."/>
            <person name="Brand A.D."/>
            <person name="Brent M.R."/>
            <person name="Brooks A.N."/>
            <person name="Brown R.H."/>
            <person name="Butlin R.K."/>
            <person name="Caggese C."/>
            <person name="Calvi B.R."/>
            <person name="Bernardo de Carvalho A."/>
            <person name="Caspi A."/>
            <person name="Castrezana S."/>
            <person name="Celniker S.E."/>
            <person name="Chang J.L."/>
            <person name="Chapple C."/>
            <person name="Chatterji S."/>
            <person name="Chinwalla A."/>
            <person name="Civetta A."/>
            <person name="Clifton S.W."/>
            <person name="Comeron J.M."/>
            <person name="Costello J.C."/>
            <person name="Coyne J.A."/>
            <person name="Daub J."/>
            <person name="David R.G."/>
            <person name="Delcher A.L."/>
            <person name="Delehaunty K."/>
            <person name="Do C.B."/>
            <person name="Ebling H."/>
            <person name="Edwards K."/>
            <person name="Eickbush T."/>
            <person name="Evans J.D."/>
            <person name="Filipski A."/>
            <person name="Findeiss S."/>
            <person name="Freyhult E."/>
            <person name="Fulton L."/>
            <person name="Fulton R."/>
            <person name="Garcia A.C."/>
            <person name="Gardiner A."/>
            <person name="Garfield D.A."/>
            <person name="Garvin B.E."/>
            <person name="Gibson G."/>
            <person name="Gilbert D."/>
            <person name="Gnerre S."/>
            <person name="Godfrey J."/>
            <person name="Good R."/>
            <person name="Gotea V."/>
            <person name="Gravely B."/>
            <person name="Greenberg A.J."/>
            <person name="Griffiths-Jones S."/>
            <person name="Gross S."/>
            <person name="Guigo R."/>
            <person name="Gustafson E.A."/>
            <person name="Haerty W."/>
            <person name="Hahn M.W."/>
            <person name="Halligan D.L."/>
            <person name="Halpern A.L."/>
            <person name="Halter G.M."/>
            <person name="Han M.V."/>
            <person name="Heger A."/>
            <person name="Hillier L."/>
            <person name="Hinrichs A.S."/>
            <person name="Holmes I."/>
            <person name="Hoskins R.A."/>
            <person name="Hubisz M.J."/>
            <person name="Hultmark D."/>
            <person name="Huntley M.A."/>
            <person name="Jaffe D.B."/>
            <person name="Jagadeeshan S."/>
            <person name="Jeck W.R."/>
            <person name="Johnson J."/>
            <person name="Jones C.D."/>
            <person name="Jordan W.C."/>
            <person name="Karpen G.H."/>
            <person name="Kataoka E."/>
            <person name="Keightley P.D."/>
            <person name="Kheradpour P."/>
            <person name="Kirkness E.F."/>
            <person name="Koerich L.B."/>
            <person name="Kristiansen K."/>
            <person name="Kudrna D."/>
            <person name="Kulathinal R.J."/>
            <person name="Kumar S."/>
            <person name="Kwok R."/>
            <person name="Lander E."/>
            <person name="Langley C.H."/>
            <person name="Lapoint R."/>
            <person name="Lazzaro B.P."/>
            <person name="Lee S.J."/>
            <person name="Levesque L."/>
            <person name="Li R."/>
            <person name="Lin C.F."/>
            <person name="Lin M.F."/>
            <person name="Lindblad-Toh K."/>
            <person name="Llopart A."/>
            <person name="Long M."/>
            <person name="Low L."/>
            <person name="Lozovsky E."/>
            <person name="Lu J."/>
            <person name="Luo M."/>
            <person name="Machado C.A."/>
            <person name="Makalowski W."/>
            <person name="Marzo M."/>
            <person name="Matsuda M."/>
            <person name="Matzkin L."/>
            <person name="McAllister B."/>
            <person name="McBride C.S."/>
            <person name="McKernan B."/>
            <person name="McKernan K."/>
            <person name="Mendez-Lago M."/>
            <person name="Minx P."/>
            <person name="Mollenhauer M.U."/>
            <person name="Montooth K."/>
            <person name="Mount S.M."/>
            <person name="Mu X."/>
            <person name="Myers E."/>
            <person name="Negre B."/>
            <person name="Newfeld S."/>
            <person name="Nielsen R."/>
            <person name="Noor M.A."/>
            <person name="O'Grady P."/>
            <person name="Pachter L."/>
            <person name="Papaceit M."/>
            <person name="Parisi M.J."/>
            <person name="Parisi M."/>
            <person name="Parts L."/>
            <person name="Pedersen J.S."/>
            <person name="Pesole G."/>
            <person name="Phillippy A.M."/>
            <person name="Ponting C.P."/>
            <person name="Pop M."/>
            <person name="Porcelli D."/>
            <person name="Powell J.R."/>
            <person name="Prohaska S."/>
            <person name="Pruitt K."/>
            <person name="Puig M."/>
            <person name="Quesneville H."/>
            <person name="Ram K.R."/>
            <person name="Rand D."/>
            <person name="Rasmussen M.D."/>
            <person name="Reed L.K."/>
            <person name="Reenan R."/>
            <person name="Reily A."/>
            <person name="Remington K.A."/>
            <person name="Rieger T.T."/>
            <person name="Ritchie M.G."/>
            <person name="Robin C."/>
            <person name="Rogers Y.H."/>
            <person name="Rohde C."/>
            <person name="Rozas J."/>
            <person name="Rubenfield M.J."/>
            <person name="Ruiz A."/>
            <person name="Russo S."/>
            <person name="Salzberg S.L."/>
            <person name="Sanchez-Gracia A."/>
            <person name="Saranga D.J."/>
            <person name="Sato H."/>
            <person name="Schaeffer S.W."/>
            <person name="Schatz M.C."/>
            <person name="Schlenke T."/>
            <person name="Schwartz R."/>
            <person name="Segarra C."/>
            <person name="Singh R.S."/>
            <person name="Sirot L."/>
            <person name="Sirota M."/>
            <person name="Sisneros N.B."/>
            <person name="Smith C.D."/>
            <person name="Smith T.F."/>
            <person name="Spieth J."/>
            <person name="Stage D.E."/>
            <person name="Stark A."/>
            <person name="Stephan W."/>
            <person name="Strausberg R.L."/>
            <person name="Strempel S."/>
            <person name="Sturgill D."/>
            <person name="Sutton G."/>
            <person name="Sutton G.G."/>
            <person name="Tao W."/>
            <person name="Teichmann S."/>
            <person name="Tobari Y.N."/>
            <person name="Tomimura Y."/>
            <person name="Tsolas J.M."/>
            <person name="Valente V.L."/>
            <person name="Venter E."/>
            <person name="Venter J.C."/>
            <person name="Vicario S."/>
            <person name="Vieira F.G."/>
            <person name="Vilella A.J."/>
            <person name="Villasante A."/>
            <person name="Walenz B."/>
            <person name="Wang J."/>
            <person name="Wasserman M."/>
            <person name="Watts T."/>
            <person name="Wilson D."/>
            <person name="Wilson R.K."/>
            <person name="Wing R.A."/>
            <person name="Wolfner M.F."/>
            <person name="Wong A."/>
            <person name="Wong G.K."/>
            <person name="Wu C.I."/>
            <person name="Wu G."/>
            <person name="Yamamoto D."/>
            <person name="Yang H.P."/>
            <person name="Yang S.P."/>
            <person name="Yorke J.A."/>
            <person name="Yoshida K."/>
            <person name="Zdobnov E."/>
            <person name="Zhang P."/>
            <person name="Zhang Y."/>
            <person name="Zimin A.V."/>
            <person name="Baldwin J."/>
            <person name="Abdouelleil A."/>
            <person name="Abdulkadir J."/>
            <person name="Abebe A."/>
            <person name="Abera B."/>
            <person name="Abreu J."/>
            <person name="Acer S.C."/>
            <person name="Aftuck L."/>
            <person name="Alexander A."/>
            <person name="An P."/>
            <person name="Anderson E."/>
            <person name="Anderson S."/>
            <person name="Arachi H."/>
            <person name="Azer M."/>
            <person name="Bachantsang P."/>
            <person name="Barry A."/>
            <person name="Bayul T."/>
            <person name="Berlin A."/>
            <person name="Bessette D."/>
            <person name="Bloom T."/>
            <person name="Blye J."/>
            <person name="Boguslavskiy L."/>
            <person name="Bonnet C."/>
            <person name="Boukhgalter B."/>
            <person name="Bourzgui I."/>
            <person name="Brown A."/>
            <person name="Cahill P."/>
            <person name="Channer S."/>
            <person name="Cheshatsang Y."/>
            <person name="Chuda L."/>
            <person name="Citroen M."/>
            <person name="Collymore A."/>
            <person name="Cooke P."/>
            <person name="Costello M."/>
            <person name="D'Aco K."/>
            <person name="Daza R."/>
            <person name="De Haan G."/>
            <person name="DeGray S."/>
            <person name="DeMaso C."/>
            <person name="Dhargay N."/>
            <person name="Dooley K."/>
            <person name="Dooley E."/>
            <person name="Doricent M."/>
            <person name="Dorje P."/>
            <person name="Dorjee K."/>
            <person name="Dupes A."/>
            <person name="Elong R."/>
            <person name="Falk J."/>
            <person name="Farina A."/>
            <person name="Faro S."/>
            <person name="Ferguson D."/>
            <person name="Fisher S."/>
            <person name="Foley C.D."/>
            <person name="Franke A."/>
            <person name="Friedrich D."/>
            <person name="Gadbois L."/>
            <person name="Gearin G."/>
            <person name="Gearin C.R."/>
            <person name="Giannoukos G."/>
            <person name="Goode T."/>
            <person name="Graham J."/>
            <person name="Grandbois E."/>
            <person name="Grewal S."/>
            <person name="Gyaltsen K."/>
            <person name="Hafez N."/>
            <person name="Hagos B."/>
            <person name="Hall J."/>
            <person name="Henson C."/>
            <person name="Hollinger A."/>
            <person name="Honan T."/>
            <person name="Huard M.D."/>
            <person name="Hughes L."/>
            <person name="Hurhula B."/>
            <person name="Husby M.E."/>
            <person name="Kamat A."/>
            <person name="Kanga B."/>
            <person name="Kashin S."/>
            <person name="Khazanovich D."/>
            <person name="Kisner P."/>
            <person name="Lance K."/>
            <person name="Lara M."/>
            <person name="Lee W."/>
            <person name="Lennon N."/>
            <person name="Letendre F."/>
            <person name="LeVine R."/>
            <person name="Lipovsky A."/>
            <person name="Liu X."/>
            <person name="Liu J."/>
            <person name="Liu S."/>
            <person name="Lokyitsang T."/>
            <person name="Lokyitsang Y."/>
            <person name="Lubonja R."/>
            <person name="Lui A."/>
            <person name="MacDonald P."/>
            <person name="Magnisalis V."/>
            <person name="Maru K."/>
            <person name="Matthews C."/>
            <person name="McCusker W."/>
            <person name="McDonough S."/>
            <person name="Mehta T."/>
            <person name="Meldrim J."/>
            <person name="Meneus L."/>
            <person name="Mihai O."/>
            <person name="Mihalev A."/>
            <person name="Mihova T."/>
            <person name="Mittelman R."/>
            <person name="Mlenga V."/>
            <person name="Montmayeur A."/>
            <person name="Mulrain L."/>
            <person name="Navidi A."/>
            <person name="Naylor J."/>
            <person name="Negash T."/>
            <person name="Nguyen T."/>
            <person name="Nguyen N."/>
            <person name="Nicol R."/>
            <person name="Norbu C."/>
            <person name="Norbu N."/>
            <person name="Novod N."/>
            <person name="O'Neill B."/>
            <person name="Osman S."/>
            <person name="Markiewicz E."/>
            <person name="Oyono O.L."/>
            <person name="Patti C."/>
            <person name="Phunkhang P."/>
            <person name="Pierre F."/>
            <person name="Priest M."/>
            <person name="Raghuraman S."/>
            <person name="Rege F."/>
            <person name="Reyes R."/>
            <person name="Rise C."/>
            <person name="Rogov P."/>
            <person name="Ross K."/>
            <person name="Ryan E."/>
            <person name="Settipalli S."/>
            <person name="Shea T."/>
            <person name="Sherpa N."/>
            <person name="Shi L."/>
            <person name="Shih D."/>
            <person name="Sparrow T."/>
            <person name="Spaulding J."/>
            <person name="Stalker J."/>
            <person name="Stange-Thomann N."/>
            <person name="Stavropoulos S."/>
            <person name="Stone C."/>
            <person name="Strader C."/>
            <person name="Tesfaye S."/>
            <person name="Thomson T."/>
            <person name="Thoulutsang Y."/>
            <person name="Thoulutsang D."/>
            <person name="Topham K."/>
            <person name="Topping I."/>
            <person name="Tsamla T."/>
            <person name="Vassiliev H."/>
            <person name="Vo A."/>
            <person name="Wangchuk T."/>
            <person name="Wangdi T."/>
            <person name="Weiand M."/>
            <person name="Wilkinson J."/>
            <person name="Wilson A."/>
            <person name="Yadav S."/>
            <person name="Young G."/>
            <person name="Yu Q."/>
            <person name="Zembek L."/>
            <person name="Zhong D."/>
            <person name="Zimmer A."/>
            <person name="Zwirko Z."/>
            <person name="Jaffe D.B."/>
            <person name="Alvarez P."/>
            <person name="Brockman W."/>
            <person name="Butler J."/>
            <person name="Chin C."/>
            <person name="Gnerre S."/>
            <person name="Grabherr M."/>
            <person name="Kleber M."/>
            <person name="Mauceli E."/>
            <person name="MacCallum I."/>
        </authorList>
    </citation>
    <scope>NUCLEOTIDE SEQUENCE [LARGE SCALE GENOMIC DNA]</scope>
    <source>
        <strain evidence="3">Tucson 14024-0371.13</strain>
    </source>
</reference>
<evidence type="ECO:0000313" key="2">
    <source>
        <dbReference type="EMBL" id="KPU78376.1"/>
    </source>
</evidence>
<keyword evidence="1" id="KW-0732">Signal</keyword>
<protein>
    <recommendedName>
        <fullName evidence="4">Kazal-like domain-containing protein</fullName>
    </recommendedName>
</protein>
<dbReference type="EMBL" id="CH902618">
    <property type="protein sequence ID" value="KPU78376.1"/>
    <property type="molecule type" value="Genomic_DNA"/>
</dbReference>
<evidence type="ECO:0000313" key="3">
    <source>
        <dbReference type="Proteomes" id="UP000007801"/>
    </source>
</evidence>
<feature type="signal peptide" evidence="1">
    <location>
        <begin position="1"/>
        <end position="20"/>
    </location>
</feature>
<name>A0A0P8XUH6_DROAN</name>
<keyword evidence="3" id="KW-1185">Reference proteome</keyword>
<accession>A0A0P8XUH6</accession>
<organism evidence="2 3">
    <name type="scientific">Drosophila ananassae</name>
    <name type="common">Fruit fly</name>
    <dbReference type="NCBI Taxonomy" id="7217"/>
    <lineage>
        <taxon>Eukaryota</taxon>
        <taxon>Metazoa</taxon>
        <taxon>Ecdysozoa</taxon>
        <taxon>Arthropoda</taxon>
        <taxon>Hexapoda</taxon>
        <taxon>Insecta</taxon>
        <taxon>Pterygota</taxon>
        <taxon>Neoptera</taxon>
        <taxon>Endopterygota</taxon>
        <taxon>Diptera</taxon>
        <taxon>Brachycera</taxon>
        <taxon>Muscomorpha</taxon>
        <taxon>Ephydroidea</taxon>
        <taxon>Drosophilidae</taxon>
        <taxon>Drosophila</taxon>
        <taxon>Sophophora</taxon>
    </lineage>
</organism>
<proteinExistence type="predicted"/>